<evidence type="ECO:0000256" key="1">
    <source>
        <dbReference type="SAM" id="MobiDB-lite"/>
    </source>
</evidence>
<proteinExistence type="predicted"/>
<dbReference type="Proteomes" id="UP001501598">
    <property type="component" value="Unassembled WGS sequence"/>
</dbReference>
<dbReference type="SMART" id="SM00327">
    <property type="entry name" value="VWA"/>
    <property type="match status" value="1"/>
</dbReference>
<feature type="region of interest" description="Disordered" evidence="1">
    <location>
        <begin position="1"/>
        <end position="45"/>
    </location>
</feature>
<dbReference type="InterPro" id="IPR036465">
    <property type="entry name" value="vWFA_dom_sf"/>
</dbReference>
<feature type="domain" description="VWFA" evidence="2">
    <location>
        <begin position="152"/>
        <end position="310"/>
    </location>
</feature>
<feature type="compositionally biased region" description="Basic residues" evidence="1">
    <location>
        <begin position="17"/>
        <end position="27"/>
    </location>
</feature>
<dbReference type="CDD" id="cd00198">
    <property type="entry name" value="vWFA"/>
    <property type="match status" value="1"/>
</dbReference>
<sequence>MSPRPAGSPDGDVPPSRPRRTPGRRSTPRAQLARNARFAEISPEVGTLDPEAFDAALADDPDEALALLADMASATDESLRAAARTLAGRIVLDRVRTGPPRDRGIGRLRAVPADRGGDLDLDASLPAIAEARAAGRAPALDDLTARNWARPALALCLLVDASGSMGGSRLAAAALTAAACVWRAPGDHAVVSFAREPTVIRPMASTTTPAAVVDSVLGLRGHGVTGLAGALRTAHEQLGRTSAARKVVVLLSDCRATDDQDPFPAADALAELLIMAPAEDTDEAEALARRCGARWAPLVGAAQAPSVLMSLLA</sequence>
<protein>
    <recommendedName>
        <fullName evidence="2">VWFA domain-containing protein</fullName>
    </recommendedName>
</protein>
<dbReference type="EMBL" id="BAABGT010000119">
    <property type="protein sequence ID" value="GAA4559337.1"/>
    <property type="molecule type" value="Genomic_DNA"/>
</dbReference>
<evidence type="ECO:0000313" key="3">
    <source>
        <dbReference type="EMBL" id="GAA4559337.1"/>
    </source>
</evidence>
<accession>A0ABP8S2G4</accession>
<name>A0ABP8S2G4_9PSEU</name>
<gene>
    <name evidence="3" type="ORF">GCM10023175_67070</name>
</gene>
<evidence type="ECO:0000313" key="4">
    <source>
        <dbReference type="Proteomes" id="UP001501598"/>
    </source>
</evidence>
<dbReference type="Gene3D" id="3.40.50.410">
    <property type="entry name" value="von Willebrand factor, type A domain"/>
    <property type="match status" value="1"/>
</dbReference>
<dbReference type="SUPFAM" id="SSF53300">
    <property type="entry name" value="vWA-like"/>
    <property type="match status" value="1"/>
</dbReference>
<dbReference type="Pfam" id="PF13519">
    <property type="entry name" value="VWA_2"/>
    <property type="match status" value="1"/>
</dbReference>
<keyword evidence="4" id="KW-1185">Reference proteome</keyword>
<dbReference type="InterPro" id="IPR002035">
    <property type="entry name" value="VWF_A"/>
</dbReference>
<evidence type="ECO:0000259" key="2">
    <source>
        <dbReference type="SMART" id="SM00327"/>
    </source>
</evidence>
<reference evidence="4" key="1">
    <citation type="journal article" date="2019" name="Int. J. Syst. Evol. Microbiol.">
        <title>The Global Catalogue of Microorganisms (GCM) 10K type strain sequencing project: providing services to taxonomists for standard genome sequencing and annotation.</title>
        <authorList>
            <consortium name="The Broad Institute Genomics Platform"/>
            <consortium name="The Broad Institute Genome Sequencing Center for Infectious Disease"/>
            <person name="Wu L."/>
            <person name="Ma J."/>
        </authorList>
    </citation>
    <scope>NUCLEOTIDE SEQUENCE [LARGE SCALE GENOMIC DNA]</scope>
    <source>
        <strain evidence="4">JCM 17906</strain>
    </source>
</reference>
<organism evidence="3 4">
    <name type="scientific">Pseudonocardia xishanensis</name>
    <dbReference type="NCBI Taxonomy" id="630995"/>
    <lineage>
        <taxon>Bacteria</taxon>
        <taxon>Bacillati</taxon>
        <taxon>Actinomycetota</taxon>
        <taxon>Actinomycetes</taxon>
        <taxon>Pseudonocardiales</taxon>
        <taxon>Pseudonocardiaceae</taxon>
        <taxon>Pseudonocardia</taxon>
    </lineage>
</organism>
<comment type="caution">
    <text evidence="3">The sequence shown here is derived from an EMBL/GenBank/DDBJ whole genome shotgun (WGS) entry which is preliminary data.</text>
</comment>
<dbReference type="RefSeq" id="WP_345427259.1">
    <property type="nucleotide sequence ID" value="NZ_BAABGT010000119.1"/>
</dbReference>